<evidence type="ECO:0000313" key="1">
    <source>
        <dbReference type="EMBL" id="KON63406.1"/>
    </source>
</evidence>
<dbReference type="Proteomes" id="UP000037566">
    <property type="component" value="Unassembled WGS sequence"/>
</dbReference>
<proteinExistence type="predicted"/>
<organism evidence="1 2">
    <name type="scientific">Komagataeibacter europaeus</name>
    <name type="common">Gluconacetobacter europaeus</name>
    <dbReference type="NCBI Taxonomy" id="33995"/>
    <lineage>
        <taxon>Bacteria</taxon>
        <taxon>Pseudomonadati</taxon>
        <taxon>Pseudomonadota</taxon>
        <taxon>Alphaproteobacteria</taxon>
        <taxon>Acetobacterales</taxon>
        <taxon>Acetobacteraceae</taxon>
        <taxon>Komagataeibacter</taxon>
    </lineage>
</organism>
<reference evidence="1" key="1">
    <citation type="submission" date="2015-08" db="EMBL/GenBank/DDBJ databases">
        <title>Draft genome sequence of Komagataeibacter europaeus CECT 8546 a cellulose producer strain from vinegar produced by the traditional method.</title>
        <authorList>
            <person name="Poehlein A."/>
            <person name="Valera M.J."/>
            <person name="Haack F.S."/>
            <person name="Mas A."/>
            <person name="Daniel R."/>
            <person name="Streit W.R."/>
            <person name="Mateo E."/>
        </authorList>
    </citation>
    <scope>NUCLEOTIDE SEQUENCE [LARGE SCALE GENOMIC DNA]</scope>
    <source>
        <strain evidence="1">CECT 8546</strain>
    </source>
</reference>
<name>A0A0M0EEN5_KOMEU</name>
<dbReference type="EMBL" id="LHUQ01000030">
    <property type="protein sequence ID" value="KON63406.1"/>
    <property type="molecule type" value="Genomic_DNA"/>
</dbReference>
<protein>
    <submittedName>
        <fullName evidence="1">Uncharacterized protein</fullName>
    </submittedName>
</protein>
<evidence type="ECO:0000313" key="2">
    <source>
        <dbReference type="Proteomes" id="UP000037566"/>
    </source>
</evidence>
<comment type="caution">
    <text evidence="1">The sequence shown here is derived from an EMBL/GenBank/DDBJ whole genome shotgun (WGS) entry which is preliminary data.</text>
</comment>
<dbReference type="PATRIC" id="fig|33995.3.peg.3450"/>
<gene>
    <name evidence="1" type="ORF">KOEU_31160</name>
</gene>
<sequence length="85" mass="9534">MLLKHYRSGEHDNGRHPSGIVPCDPDVTILDVFTLHSRPRDTIGRFLRVFTFRAIFGPGIVECGPENFLGMGGQVQTDPVWQIVD</sequence>
<accession>A0A0M0EEN5</accession>
<dbReference type="AlphaFoldDB" id="A0A0M0EEN5"/>
<keyword evidence="2" id="KW-1185">Reference proteome</keyword>